<dbReference type="Gene3D" id="2.30.42.10">
    <property type="match status" value="1"/>
</dbReference>
<dbReference type="SUPFAM" id="SSF52096">
    <property type="entry name" value="ClpP/crotonase"/>
    <property type="match status" value="1"/>
</dbReference>
<dbReference type="SMART" id="SM00245">
    <property type="entry name" value="TSPc"/>
    <property type="match status" value="1"/>
</dbReference>
<dbReference type="PANTHER" id="PTHR32060">
    <property type="entry name" value="TAIL-SPECIFIC PROTEASE"/>
    <property type="match status" value="1"/>
</dbReference>
<sequence>MKKRLILSLLAVSLVFTSCFKDKDDDIQIASVAEIQNFIYRGLNYFYLYKADTAELANDAFTSEEEKNTFITSFDTPEALFDYLKSPQDRFSILVDNYIELENALSGITLNNGMEFGLVFYPNNSGNVFGYIRYVIPNTAASSAGLQRGVIFNTVDGQQITENNFSELLTPDEYTIGLATFDGTEVTPTSDEVTLTKTQVSENPIHVAQTLNVSGHTIGYLMYNAFTSEFDSQLNGTFAQFQADGVTDLVLDLRYNGGGSVRTATYLTSMITGQFTGDLLYTEEWNADRQNENAENGVFPATFEGGSEIINNLGLSRVYILTTGRTASASELVINTLNPYINVIQIGGATTGKFQASFLLYDAPAPGFSRSEANQGHTYAMLPLVFKTANSVGFTDYVDGLTPNIELGEDYSNLGILGDANEPLLAVAIADIVGQPRPFQKNLDKLEEISESKANSPIYQLMIAEQ</sequence>
<dbReference type="GO" id="GO:0007165">
    <property type="term" value="P:signal transduction"/>
    <property type="evidence" value="ECO:0007669"/>
    <property type="project" value="TreeGrafter"/>
</dbReference>
<feature type="domain" description="Tail specific protease" evidence="1">
    <location>
        <begin position="188"/>
        <end position="408"/>
    </location>
</feature>
<dbReference type="PANTHER" id="PTHR32060:SF30">
    <property type="entry name" value="CARBOXY-TERMINAL PROCESSING PROTEASE CTPA"/>
    <property type="match status" value="1"/>
</dbReference>
<dbReference type="EMBL" id="REFC01000012">
    <property type="protein sequence ID" value="RMA64626.1"/>
    <property type="molecule type" value="Genomic_DNA"/>
</dbReference>
<dbReference type="Proteomes" id="UP000271339">
    <property type="component" value="Unassembled WGS sequence"/>
</dbReference>
<evidence type="ECO:0000313" key="2">
    <source>
        <dbReference type="EMBL" id="RMA64626.1"/>
    </source>
</evidence>
<dbReference type="OrthoDB" id="7168509at2"/>
<organism evidence="2 3">
    <name type="scientific">Ulvibacter antarcticus</name>
    <dbReference type="NCBI Taxonomy" id="442714"/>
    <lineage>
        <taxon>Bacteria</taxon>
        <taxon>Pseudomonadati</taxon>
        <taxon>Bacteroidota</taxon>
        <taxon>Flavobacteriia</taxon>
        <taxon>Flavobacteriales</taxon>
        <taxon>Flavobacteriaceae</taxon>
        <taxon>Ulvibacter</taxon>
    </lineage>
</organism>
<dbReference type="InterPro" id="IPR005151">
    <property type="entry name" value="Tail-specific_protease"/>
</dbReference>
<dbReference type="GO" id="GO:0004175">
    <property type="term" value="F:endopeptidase activity"/>
    <property type="evidence" value="ECO:0007669"/>
    <property type="project" value="TreeGrafter"/>
</dbReference>
<protein>
    <submittedName>
        <fullName evidence="2">Peptidase S41-like protein</fullName>
    </submittedName>
</protein>
<comment type="caution">
    <text evidence="2">The sequence shown here is derived from an EMBL/GenBank/DDBJ whole genome shotgun (WGS) entry which is preliminary data.</text>
</comment>
<dbReference type="InterPro" id="IPR036034">
    <property type="entry name" value="PDZ_sf"/>
</dbReference>
<gene>
    <name evidence="2" type="ORF">BXY75_1504</name>
</gene>
<dbReference type="InterPro" id="IPR041613">
    <property type="entry name" value="Pept_S41_N"/>
</dbReference>
<dbReference type="GO" id="GO:0006508">
    <property type="term" value="P:proteolysis"/>
    <property type="evidence" value="ECO:0007669"/>
    <property type="project" value="InterPro"/>
</dbReference>
<dbReference type="Gene3D" id="3.90.226.10">
    <property type="entry name" value="2-enoyl-CoA Hydratase, Chain A, domain 1"/>
    <property type="match status" value="1"/>
</dbReference>
<proteinExistence type="predicted"/>
<dbReference type="GO" id="GO:0008236">
    <property type="term" value="F:serine-type peptidase activity"/>
    <property type="evidence" value="ECO:0007669"/>
    <property type="project" value="InterPro"/>
</dbReference>
<dbReference type="SUPFAM" id="SSF50156">
    <property type="entry name" value="PDZ domain-like"/>
    <property type="match status" value="1"/>
</dbReference>
<dbReference type="PROSITE" id="PS51257">
    <property type="entry name" value="PROKAR_LIPOPROTEIN"/>
    <property type="match status" value="1"/>
</dbReference>
<dbReference type="InterPro" id="IPR029045">
    <property type="entry name" value="ClpP/crotonase-like_dom_sf"/>
</dbReference>
<dbReference type="AlphaFoldDB" id="A0A3L9YVD4"/>
<dbReference type="RefSeq" id="WP_121907062.1">
    <property type="nucleotide sequence ID" value="NZ_REFC01000012.1"/>
</dbReference>
<accession>A0A3L9YVD4</accession>
<dbReference type="CDD" id="cd07561">
    <property type="entry name" value="Peptidase_S41_CPP_like"/>
    <property type="match status" value="1"/>
</dbReference>
<dbReference type="Gene3D" id="3.30.750.170">
    <property type="match status" value="1"/>
</dbReference>
<keyword evidence="3" id="KW-1185">Reference proteome</keyword>
<dbReference type="Pfam" id="PF18294">
    <property type="entry name" value="Pept_S41_N"/>
    <property type="match status" value="1"/>
</dbReference>
<dbReference type="GO" id="GO:0030288">
    <property type="term" value="C:outer membrane-bounded periplasmic space"/>
    <property type="evidence" value="ECO:0007669"/>
    <property type="project" value="TreeGrafter"/>
</dbReference>
<evidence type="ECO:0000259" key="1">
    <source>
        <dbReference type="SMART" id="SM00245"/>
    </source>
</evidence>
<evidence type="ECO:0000313" key="3">
    <source>
        <dbReference type="Proteomes" id="UP000271339"/>
    </source>
</evidence>
<reference evidence="2 3" key="1">
    <citation type="submission" date="2018-10" db="EMBL/GenBank/DDBJ databases">
        <title>Genomic Encyclopedia of Archaeal and Bacterial Type Strains, Phase II (KMG-II): from individual species to whole genera.</title>
        <authorList>
            <person name="Goeker M."/>
        </authorList>
    </citation>
    <scope>NUCLEOTIDE SEQUENCE [LARGE SCALE GENOMIC DNA]</scope>
    <source>
        <strain evidence="2 3">DSM 23424</strain>
    </source>
</reference>
<dbReference type="Pfam" id="PF03572">
    <property type="entry name" value="Peptidase_S41"/>
    <property type="match status" value="1"/>
</dbReference>
<name>A0A3L9YVD4_9FLAO</name>